<keyword evidence="2" id="KW-1185">Reference proteome</keyword>
<proteinExistence type="predicted"/>
<reference evidence="1 2" key="1">
    <citation type="journal article" date="2015" name="Biotechnol. Biofuels">
        <title>Enhanced degradation of softwood versus hardwood by the white-rot fungus Pycnoporus coccineus.</title>
        <authorList>
            <person name="Couturier M."/>
            <person name="Navarro D."/>
            <person name="Chevret D."/>
            <person name="Henrissat B."/>
            <person name="Piumi F."/>
            <person name="Ruiz-Duenas F.J."/>
            <person name="Martinez A.T."/>
            <person name="Grigoriev I.V."/>
            <person name="Riley R."/>
            <person name="Lipzen A."/>
            <person name="Berrin J.G."/>
            <person name="Master E.R."/>
            <person name="Rosso M.N."/>
        </authorList>
    </citation>
    <scope>NUCLEOTIDE SEQUENCE [LARGE SCALE GENOMIC DNA]</scope>
    <source>
        <strain evidence="1 2">BRFM310</strain>
    </source>
</reference>
<dbReference type="EMBL" id="KZ084108">
    <property type="protein sequence ID" value="OSD01920.1"/>
    <property type="molecule type" value="Genomic_DNA"/>
</dbReference>
<dbReference type="STRING" id="1353009.A0A1Y2ILA6"/>
<name>A0A1Y2ILA6_TRAC3</name>
<dbReference type="Pfam" id="PF20174">
    <property type="entry name" value="DUF6540"/>
    <property type="match status" value="1"/>
</dbReference>
<protein>
    <submittedName>
        <fullName evidence="1">Uncharacterized protein</fullName>
    </submittedName>
</protein>
<dbReference type="AlphaFoldDB" id="A0A1Y2ILA6"/>
<organism evidence="1 2">
    <name type="scientific">Trametes coccinea (strain BRFM310)</name>
    <name type="common">Pycnoporus coccineus</name>
    <dbReference type="NCBI Taxonomy" id="1353009"/>
    <lineage>
        <taxon>Eukaryota</taxon>
        <taxon>Fungi</taxon>
        <taxon>Dikarya</taxon>
        <taxon>Basidiomycota</taxon>
        <taxon>Agaricomycotina</taxon>
        <taxon>Agaricomycetes</taxon>
        <taxon>Polyporales</taxon>
        <taxon>Polyporaceae</taxon>
        <taxon>Trametes</taxon>
    </lineage>
</organism>
<dbReference type="OrthoDB" id="2999773at2759"/>
<evidence type="ECO:0000313" key="1">
    <source>
        <dbReference type="EMBL" id="OSD01920.1"/>
    </source>
</evidence>
<gene>
    <name evidence="1" type="ORF">PYCCODRAFT_1435917</name>
</gene>
<sequence>MSALPNVEEQSLVLVIYHSRLFKAHWSVLVPDRGTSTRGTRIHVSGSLSSGFEHEIIREYDVEATGRSHSIIPLGTITPGALQPTVSVEPHDTSTASNRLEEIALETPAPGPSLRSSTSGAKGRIEVQDCQFWVKRYVAALVEQGILSPAALDVLATAPEH</sequence>
<dbReference type="Proteomes" id="UP000193067">
    <property type="component" value="Unassembled WGS sequence"/>
</dbReference>
<dbReference type="InterPro" id="IPR046670">
    <property type="entry name" value="DUF6540"/>
</dbReference>
<evidence type="ECO:0000313" key="2">
    <source>
        <dbReference type="Proteomes" id="UP000193067"/>
    </source>
</evidence>
<accession>A0A1Y2ILA6</accession>